<comment type="caution">
    <text evidence="1">The sequence shown here is derived from an EMBL/GenBank/DDBJ whole genome shotgun (WGS) entry which is preliminary data.</text>
</comment>
<evidence type="ECO:0000313" key="1">
    <source>
        <dbReference type="EMBL" id="KAK3938590.1"/>
    </source>
</evidence>
<proteinExistence type="predicted"/>
<sequence length="241" mass="27871">MISNRFTTDKGIHLPAVMSHSDHLESKRQRAHALFQHHEANPIPDRPAVGNETEYNRERAWQAWNAFFLDTMEINPAEVWFNLCNDLEEAKSYCRTFLQSYVENSEELCPCLGLEEYEWKRTVTSAVSVLNVWRSLIGMADSIILLERRRQDPKNKSLWTLKYVDPKPNGKGPVHKITMWIYEELPDITGLTREQQFDKMEVIASDIVLMLSTLWTCVKDIPYEPRERTLSPSSTELAAGG</sequence>
<gene>
    <name evidence="1" type="ORF">QBC46DRAFT_439975</name>
</gene>
<name>A0AAN6N3N2_9PEZI</name>
<protein>
    <submittedName>
        <fullName evidence="1">Uncharacterized protein</fullName>
    </submittedName>
</protein>
<keyword evidence="2" id="KW-1185">Reference proteome</keyword>
<organism evidence="1 2">
    <name type="scientific">Diplogelasinospora grovesii</name>
    <dbReference type="NCBI Taxonomy" id="303347"/>
    <lineage>
        <taxon>Eukaryota</taxon>
        <taxon>Fungi</taxon>
        <taxon>Dikarya</taxon>
        <taxon>Ascomycota</taxon>
        <taxon>Pezizomycotina</taxon>
        <taxon>Sordariomycetes</taxon>
        <taxon>Sordariomycetidae</taxon>
        <taxon>Sordariales</taxon>
        <taxon>Diplogelasinosporaceae</taxon>
        <taxon>Diplogelasinospora</taxon>
    </lineage>
</organism>
<accession>A0AAN6N3N2</accession>
<dbReference type="Proteomes" id="UP001303473">
    <property type="component" value="Unassembled WGS sequence"/>
</dbReference>
<reference evidence="2" key="1">
    <citation type="journal article" date="2023" name="Mol. Phylogenet. Evol.">
        <title>Genome-scale phylogeny and comparative genomics of the fungal order Sordariales.</title>
        <authorList>
            <person name="Hensen N."/>
            <person name="Bonometti L."/>
            <person name="Westerberg I."/>
            <person name="Brannstrom I.O."/>
            <person name="Guillou S."/>
            <person name="Cros-Aarteil S."/>
            <person name="Calhoun S."/>
            <person name="Haridas S."/>
            <person name="Kuo A."/>
            <person name="Mondo S."/>
            <person name="Pangilinan J."/>
            <person name="Riley R."/>
            <person name="LaButti K."/>
            <person name="Andreopoulos B."/>
            <person name="Lipzen A."/>
            <person name="Chen C."/>
            <person name="Yan M."/>
            <person name="Daum C."/>
            <person name="Ng V."/>
            <person name="Clum A."/>
            <person name="Steindorff A."/>
            <person name="Ohm R.A."/>
            <person name="Martin F."/>
            <person name="Silar P."/>
            <person name="Natvig D.O."/>
            <person name="Lalanne C."/>
            <person name="Gautier V."/>
            <person name="Ament-Velasquez S.L."/>
            <person name="Kruys A."/>
            <person name="Hutchinson M.I."/>
            <person name="Powell A.J."/>
            <person name="Barry K."/>
            <person name="Miller A.N."/>
            <person name="Grigoriev I.V."/>
            <person name="Debuchy R."/>
            <person name="Gladieux P."/>
            <person name="Hiltunen Thoren M."/>
            <person name="Johannesson H."/>
        </authorList>
    </citation>
    <scope>NUCLEOTIDE SEQUENCE [LARGE SCALE GENOMIC DNA]</scope>
    <source>
        <strain evidence="2">CBS 340.73</strain>
    </source>
</reference>
<dbReference type="AlphaFoldDB" id="A0AAN6N3N2"/>
<dbReference type="EMBL" id="MU853826">
    <property type="protein sequence ID" value="KAK3938590.1"/>
    <property type="molecule type" value="Genomic_DNA"/>
</dbReference>
<evidence type="ECO:0000313" key="2">
    <source>
        <dbReference type="Proteomes" id="UP001303473"/>
    </source>
</evidence>